<evidence type="ECO:0000313" key="4">
    <source>
        <dbReference type="EMBL" id="EIW78246.1"/>
    </source>
</evidence>
<organism evidence="4 5">
    <name type="scientific">Coniophora puteana (strain RWD-64-598)</name>
    <name type="common">Brown rot fungus</name>
    <dbReference type="NCBI Taxonomy" id="741705"/>
    <lineage>
        <taxon>Eukaryota</taxon>
        <taxon>Fungi</taxon>
        <taxon>Dikarya</taxon>
        <taxon>Basidiomycota</taxon>
        <taxon>Agaricomycotina</taxon>
        <taxon>Agaricomycetes</taxon>
        <taxon>Agaricomycetidae</taxon>
        <taxon>Boletales</taxon>
        <taxon>Coniophorineae</taxon>
        <taxon>Coniophoraceae</taxon>
        <taxon>Coniophora</taxon>
    </lineage>
</organism>
<dbReference type="GO" id="GO:0016491">
    <property type="term" value="F:oxidoreductase activity"/>
    <property type="evidence" value="ECO:0007669"/>
    <property type="project" value="UniProtKB-KW"/>
</dbReference>
<protein>
    <submittedName>
        <fullName evidence="4">NAD(P)-binding protein</fullName>
    </submittedName>
</protein>
<comment type="similarity">
    <text evidence="1">Belongs to the short-chain dehydrogenases/reductases (SDR) family.</text>
</comment>
<evidence type="ECO:0000313" key="5">
    <source>
        <dbReference type="Proteomes" id="UP000053558"/>
    </source>
</evidence>
<dbReference type="OMA" id="PIYELPW"/>
<dbReference type="PRINTS" id="PR00081">
    <property type="entry name" value="GDHRDH"/>
</dbReference>
<name>A0A5M3MGW7_CONPW</name>
<dbReference type="GeneID" id="19202078"/>
<evidence type="ECO:0000256" key="3">
    <source>
        <dbReference type="ARBA" id="ARBA00023002"/>
    </source>
</evidence>
<dbReference type="InterPro" id="IPR051468">
    <property type="entry name" value="Fungal_SecMetab_SDRs"/>
</dbReference>
<keyword evidence="2" id="KW-0521">NADP</keyword>
<evidence type="ECO:0000256" key="1">
    <source>
        <dbReference type="ARBA" id="ARBA00006484"/>
    </source>
</evidence>
<dbReference type="InterPro" id="IPR036291">
    <property type="entry name" value="NAD(P)-bd_dom_sf"/>
</dbReference>
<dbReference type="InterPro" id="IPR002347">
    <property type="entry name" value="SDR_fam"/>
</dbReference>
<dbReference type="OrthoDB" id="9876299at2759"/>
<keyword evidence="5" id="KW-1185">Reference proteome</keyword>
<evidence type="ECO:0000256" key="2">
    <source>
        <dbReference type="ARBA" id="ARBA00022857"/>
    </source>
</evidence>
<dbReference type="EMBL" id="JH711582">
    <property type="protein sequence ID" value="EIW78246.1"/>
    <property type="molecule type" value="Genomic_DNA"/>
</dbReference>
<dbReference type="KEGG" id="cput:CONPUDRAFT_145553"/>
<keyword evidence="3" id="KW-0560">Oxidoreductase</keyword>
<dbReference type="AlphaFoldDB" id="A0A5M3MGW7"/>
<dbReference type="CDD" id="cd05325">
    <property type="entry name" value="carb_red_sniffer_like_SDR_c"/>
    <property type="match status" value="1"/>
</dbReference>
<dbReference type="Pfam" id="PF00106">
    <property type="entry name" value="adh_short"/>
    <property type="match status" value="1"/>
</dbReference>
<dbReference type="Gene3D" id="3.40.50.720">
    <property type="entry name" value="NAD(P)-binding Rossmann-like Domain"/>
    <property type="match status" value="1"/>
</dbReference>
<gene>
    <name evidence="4" type="ORF">CONPUDRAFT_145553</name>
</gene>
<dbReference type="GO" id="GO:0005737">
    <property type="term" value="C:cytoplasm"/>
    <property type="evidence" value="ECO:0007669"/>
    <property type="project" value="TreeGrafter"/>
</dbReference>
<comment type="caution">
    <text evidence="4">The sequence shown here is derived from an EMBL/GenBank/DDBJ whole genome shotgun (WGS) entry which is preliminary data.</text>
</comment>
<proteinExistence type="inferred from homology"/>
<sequence length="241" mass="25863">MPTHTQTYTWLVTGTSRGIGLEIVKLLVASPVNTVFAACRNPSSATSLKTLKYAATTKGTLHLIKMDVTDEASVQQARDEVEDILDGQGLDYLFNNAGVAVKDDRPSTMNADDLTSTILANVVGPALVTRTFIPLIERSQRKVIANVSTALASIGTDYGPQHLSYSISKIALNMLTYKQVKERPDLCAVLVDPGWVKTDMGGSAATLEASESAAGMVRVVIGVTPEDTGKFIDYTGKEIPW</sequence>
<dbReference type="SUPFAM" id="SSF51735">
    <property type="entry name" value="NAD(P)-binding Rossmann-fold domains"/>
    <property type="match status" value="1"/>
</dbReference>
<reference evidence="5" key="1">
    <citation type="journal article" date="2012" name="Science">
        <title>The Paleozoic origin of enzymatic lignin decomposition reconstructed from 31 fungal genomes.</title>
        <authorList>
            <person name="Floudas D."/>
            <person name="Binder M."/>
            <person name="Riley R."/>
            <person name="Barry K."/>
            <person name="Blanchette R.A."/>
            <person name="Henrissat B."/>
            <person name="Martinez A.T."/>
            <person name="Otillar R."/>
            <person name="Spatafora J.W."/>
            <person name="Yadav J.S."/>
            <person name="Aerts A."/>
            <person name="Benoit I."/>
            <person name="Boyd A."/>
            <person name="Carlson A."/>
            <person name="Copeland A."/>
            <person name="Coutinho P.M."/>
            <person name="de Vries R.P."/>
            <person name="Ferreira P."/>
            <person name="Findley K."/>
            <person name="Foster B."/>
            <person name="Gaskell J."/>
            <person name="Glotzer D."/>
            <person name="Gorecki P."/>
            <person name="Heitman J."/>
            <person name="Hesse C."/>
            <person name="Hori C."/>
            <person name="Igarashi K."/>
            <person name="Jurgens J.A."/>
            <person name="Kallen N."/>
            <person name="Kersten P."/>
            <person name="Kohler A."/>
            <person name="Kuees U."/>
            <person name="Kumar T.K.A."/>
            <person name="Kuo A."/>
            <person name="LaButti K."/>
            <person name="Larrondo L.F."/>
            <person name="Lindquist E."/>
            <person name="Ling A."/>
            <person name="Lombard V."/>
            <person name="Lucas S."/>
            <person name="Lundell T."/>
            <person name="Martin R."/>
            <person name="McLaughlin D.J."/>
            <person name="Morgenstern I."/>
            <person name="Morin E."/>
            <person name="Murat C."/>
            <person name="Nagy L.G."/>
            <person name="Nolan M."/>
            <person name="Ohm R.A."/>
            <person name="Patyshakuliyeva A."/>
            <person name="Rokas A."/>
            <person name="Ruiz-Duenas F.J."/>
            <person name="Sabat G."/>
            <person name="Salamov A."/>
            <person name="Samejima M."/>
            <person name="Schmutz J."/>
            <person name="Slot J.C."/>
            <person name="St John F."/>
            <person name="Stenlid J."/>
            <person name="Sun H."/>
            <person name="Sun S."/>
            <person name="Syed K."/>
            <person name="Tsang A."/>
            <person name="Wiebenga A."/>
            <person name="Young D."/>
            <person name="Pisabarro A."/>
            <person name="Eastwood D.C."/>
            <person name="Martin F."/>
            <person name="Cullen D."/>
            <person name="Grigoriev I.V."/>
            <person name="Hibbett D.S."/>
        </authorList>
    </citation>
    <scope>NUCLEOTIDE SEQUENCE [LARGE SCALE GENOMIC DNA]</scope>
    <source>
        <strain evidence="5">RWD-64-598 SS2</strain>
    </source>
</reference>
<accession>A0A5M3MGW7</accession>
<dbReference type="PANTHER" id="PTHR43544">
    <property type="entry name" value="SHORT-CHAIN DEHYDROGENASE/REDUCTASE"/>
    <property type="match status" value="1"/>
</dbReference>
<dbReference type="RefSeq" id="XP_007771318.1">
    <property type="nucleotide sequence ID" value="XM_007773128.1"/>
</dbReference>
<dbReference type="Proteomes" id="UP000053558">
    <property type="component" value="Unassembled WGS sequence"/>
</dbReference>
<dbReference type="PANTHER" id="PTHR43544:SF7">
    <property type="entry name" value="NADB-LER2"/>
    <property type="match status" value="1"/>
</dbReference>